<protein>
    <submittedName>
        <fullName evidence="1">Uncharacterized protein</fullName>
    </submittedName>
</protein>
<dbReference type="KEGG" id="mzi:HWN40_02030"/>
<dbReference type="Proteomes" id="UP000509594">
    <property type="component" value="Chromosome"/>
</dbReference>
<dbReference type="AlphaFoldDB" id="A0A7D5IAP9"/>
<evidence type="ECO:0000313" key="2">
    <source>
        <dbReference type="Proteomes" id="UP000509594"/>
    </source>
</evidence>
<name>A0A7D5IAP9_9EURY</name>
<evidence type="ECO:0000313" key="1">
    <source>
        <dbReference type="EMBL" id="QLC49129.1"/>
    </source>
</evidence>
<organism evidence="1 2">
    <name type="scientific">Methanolobus zinderi</name>
    <dbReference type="NCBI Taxonomy" id="536044"/>
    <lineage>
        <taxon>Archaea</taxon>
        <taxon>Methanobacteriati</taxon>
        <taxon>Methanobacteriota</taxon>
        <taxon>Stenosarchaea group</taxon>
        <taxon>Methanomicrobia</taxon>
        <taxon>Methanosarcinales</taxon>
        <taxon>Methanosarcinaceae</taxon>
        <taxon>Methanolobus</taxon>
    </lineage>
</organism>
<proteinExistence type="predicted"/>
<sequence>MAGDVLRIQGKTEPNIVTDVSVSFSRSVEVNNGSYEYSFENLPIPKGKNRFDVRSSPVKNLNFIVRMFVDFKRSFDSSSGVAKFTDENVPPGKYDIVINGEAADGEDKVKLEFTAIQTMKSDSEGNFDFNYETNALPEGDFTINIGSEEKKVTLRQVS</sequence>
<accession>A0A7D5IAP9</accession>
<dbReference type="OrthoDB" id="60650at2157"/>
<reference evidence="1 2" key="1">
    <citation type="submission" date="2020-06" db="EMBL/GenBank/DDBJ databases">
        <title>Methanolobus halotolerans sp. nov., isolated from a saline lake Tus in Siberia.</title>
        <authorList>
            <person name="Shen Y."/>
            <person name="Chen S.-C."/>
            <person name="Lai M.-C."/>
            <person name="Huang H.-H."/>
            <person name="Chiu H.-H."/>
            <person name="Tang S.-L."/>
            <person name="Rogozin D.Y."/>
            <person name="Degermendzhy A.G."/>
        </authorList>
    </citation>
    <scope>NUCLEOTIDE SEQUENCE [LARGE SCALE GENOMIC DNA]</scope>
    <source>
        <strain evidence="1 2">DSM 21339</strain>
    </source>
</reference>
<dbReference type="GeneID" id="55820415"/>
<dbReference type="EMBL" id="CP058215">
    <property type="protein sequence ID" value="QLC49129.1"/>
    <property type="molecule type" value="Genomic_DNA"/>
</dbReference>
<keyword evidence="2" id="KW-1185">Reference proteome</keyword>
<gene>
    <name evidence="1" type="ORF">HWN40_02030</name>
</gene>
<dbReference type="RefSeq" id="WP_176964192.1">
    <property type="nucleotide sequence ID" value="NZ_CP058215.1"/>
</dbReference>